<comment type="similarity">
    <text evidence="7">Belongs to the binding-protein-dependent transport system permease family.</text>
</comment>
<evidence type="ECO:0000313" key="10">
    <source>
        <dbReference type="Proteomes" id="UP001597497"/>
    </source>
</evidence>
<evidence type="ECO:0000256" key="4">
    <source>
        <dbReference type="ARBA" id="ARBA00022692"/>
    </source>
</evidence>
<dbReference type="Pfam" id="PF00528">
    <property type="entry name" value="BPD_transp_1"/>
    <property type="match status" value="1"/>
</dbReference>
<dbReference type="Gene3D" id="1.10.3720.10">
    <property type="entry name" value="MetI-like"/>
    <property type="match status" value="1"/>
</dbReference>
<dbReference type="InterPro" id="IPR000515">
    <property type="entry name" value="MetI-like"/>
</dbReference>
<dbReference type="Proteomes" id="UP001597497">
    <property type="component" value="Unassembled WGS sequence"/>
</dbReference>
<dbReference type="RefSeq" id="WP_379929176.1">
    <property type="nucleotide sequence ID" value="NZ_JBHUMM010000014.1"/>
</dbReference>
<sequence>MSAQTTVQRPSLRESVKAQSLFTKALLYLVLSVGSFIILIPFVWMVSTSLKYSNQVFTWPIQWIPNPFRFENYREALTMRPFGLYYWNTFVVTSVSVIGQVISSSLVGYSLARLQWRGRNLIFVLVMSTLMLPEIVKLIPTFVIFSKVGWVNTFWPLIVPNFFGHAFNIFLFRQFFRSLPKELDEASKVDGCSLFGIYWRIIIPMSKPVIGIVAINTFRHTWNDFLQPLIYLNDTKLWTITLGLRAFQQEFHVEWSLLMAASVTTMIPIVILFVIAQRYFIQGIVFTGVKG</sequence>
<evidence type="ECO:0000256" key="5">
    <source>
        <dbReference type="ARBA" id="ARBA00022989"/>
    </source>
</evidence>
<keyword evidence="4 7" id="KW-0812">Transmembrane</keyword>
<dbReference type="PROSITE" id="PS50928">
    <property type="entry name" value="ABC_TM1"/>
    <property type="match status" value="1"/>
</dbReference>
<feature type="transmembrane region" description="Helical" evidence="7">
    <location>
        <begin position="255"/>
        <end position="276"/>
    </location>
</feature>
<dbReference type="InterPro" id="IPR035906">
    <property type="entry name" value="MetI-like_sf"/>
</dbReference>
<feature type="transmembrane region" description="Helical" evidence="7">
    <location>
        <begin position="85"/>
        <end position="109"/>
    </location>
</feature>
<evidence type="ECO:0000256" key="6">
    <source>
        <dbReference type="ARBA" id="ARBA00023136"/>
    </source>
</evidence>
<dbReference type="CDD" id="cd06261">
    <property type="entry name" value="TM_PBP2"/>
    <property type="match status" value="1"/>
</dbReference>
<feature type="transmembrane region" description="Helical" evidence="7">
    <location>
        <begin position="121"/>
        <end position="145"/>
    </location>
</feature>
<dbReference type="SUPFAM" id="SSF161098">
    <property type="entry name" value="MetI-like"/>
    <property type="match status" value="1"/>
</dbReference>
<gene>
    <name evidence="9" type="ORF">ACFSUC_08800</name>
</gene>
<feature type="transmembrane region" description="Helical" evidence="7">
    <location>
        <begin position="197"/>
        <end position="218"/>
    </location>
</feature>
<keyword evidence="6 7" id="KW-0472">Membrane</keyword>
<keyword evidence="3" id="KW-1003">Cell membrane</keyword>
<keyword evidence="5 7" id="KW-1133">Transmembrane helix</keyword>
<dbReference type="PANTHER" id="PTHR43744">
    <property type="entry name" value="ABC TRANSPORTER PERMEASE PROTEIN MG189-RELATED-RELATED"/>
    <property type="match status" value="1"/>
</dbReference>
<evidence type="ECO:0000256" key="3">
    <source>
        <dbReference type="ARBA" id="ARBA00022475"/>
    </source>
</evidence>
<protein>
    <submittedName>
        <fullName evidence="9">Carbohydrate ABC transporter permease</fullName>
    </submittedName>
</protein>
<feature type="domain" description="ABC transmembrane type-1" evidence="8">
    <location>
        <begin position="86"/>
        <end position="276"/>
    </location>
</feature>
<evidence type="ECO:0000256" key="2">
    <source>
        <dbReference type="ARBA" id="ARBA00022448"/>
    </source>
</evidence>
<accession>A0ABW5R9G2</accession>
<keyword evidence="10" id="KW-1185">Reference proteome</keyword>
<reference evidence="10" key="1">
    <citation type="journal article" date="2019" name="Int. J. Syst. Evol. Microbiol.">
        <title>The Global Catalogue of Microorganisms (GCM) 10K type strain sequencing project: providing services to taxonomists for standard genome sequencing and annotation.</title>
        <authorList>
            <consortium name="The Broad Institute Genomics Platform"/>
            <consortium name="The Broad Institute Genome Sequencing Center for Infectious Disease"/>
            <person name="Wu L."/>
            <person name="Ma J."/>
        </authorList>
    </citation>
    <scope>NUCLEOTIDE SEQUENCE [LARGE SCALE GENOMIC DNA]</scope>
    <source>
        <strain evidence="10">KCTC 33676</strain>
    </source>
</reference>
<name>A0ABW5R9G2_9BACL</name>
<feature type="transmembrane region" description="Helical" evidence="7">
    <location>
        <begin position="157"/>
        <end position="176"/>
    </location>
</feature>
<dbReference type="PANTHER" id="PTHR43744:SF12">
    <property type="entry name" value="ABC TRANSPORTER PERMEASE PROTEIN MG189-RELATED"/>
    <property type="match status" value="1"/>
</dbReference>
<evidence type="ECO:0000256" key="1">
    <source>
        <dbReference type="ARBA" id="ARBA00004651"/>
    </source>
</evidence>
<evidence type="ECO:0000259" key="8">
    <source>
        <dbReference type="PROSITE" id="PS50928"/>
    </source>
</evidence>
<feature type="transmembrane region" description="Helical" evidence="7">
    <location>
        <begin position="21"/>
        <end position="44"/>
    </location>
</feature>
<dbReference type="EMBL" id="JBHUMM010000014">
    <property type="protein sequence ID" value="MFD2671702.1"/>
    <property type="molecule type" value="Genomic_DNA"/>
</dbReference>
<keyword evidence="2 7" id="KW-0813">Transport</keyword>
<comment type="subcellular location">
    <subcellularLocation>
        <location evidence="1 7">Cell membrane</location>
        <topology evidence="1 7">Multi-pass membrane protein</topology>
    </subcellularLocation>
</comment>
<evidence type="ECO:0000313" key="9">
    <source>
        <dbReference type="EMBL" id="MFD2671702.1"/>
    </source>
</evidence>
<evidence type="ECO:0000256" key="7">
    <source>
        <dbReference type="RuleBase" id="RU363032"/>
    </source>
</evidence>
<comment type="caution">
    <text evidence="9">The sequence shown here is derived from an EMBL/GenBank/DDBJ whole genome shotgun (WGS) entry which is preliminary data.</text>
</comment>
<organism evidence="9 10">
    <name type="scientific">Marinicrinis sediminis</name>
    <dbReference type="NCBI Taxonomy" id="1652465"/>
    <lineage>
        <taxon>Bacteria</taxon>
        <taxon>Bacillati</taxon>
        <taxon>Bacillota</taxon>
        <taxon>Bacilli</taxon>
        <taxon>Bacillales</taxon>
        <taxon>Paenibacillaceae</taxon>
    </lineage>
</organism>
<proteinExistence type="inferred from homology"/>